<feature type="compositionally biased region" description="Basic residues" evidence="1">
    <location>
        <begin position="1"/>
        <end position="14"/>
    </location>
</feature>
<evidence type="ECO:0000256" key="1">
    <source>
        <dbReference type="SAM" id="MobiDB-lite"/>
    </source>
</evidence>
<reference evidence="2 3" key="1">
    <citation type="submission" date="2017-03" db="EMBL/GenBank/DDBJ databases">
        <title>An alternative strategy for trypanosome survival in the mammalian bloodstream revealed through genome and transcriptome analysis of the ubiquitous bovine parasite Trypanosoma (Megatrypanum) theileri.</title>
        <authorList>
            <person name="Kelly S."/>
            <person name="Ivens A."/>
            <person name="Mott A."/>
            <person name="O'Neill E."/>
            <person name="Emms D."/>
            <person name="Macleod O."/>
            <person name="Voorheis P."/>
            <person name="Matthews J."/>
            <person name="Matthews K."/>
            <person name="Carrington M."/>
        </authorList>
    </citation>
    <scope>NUCLEOTIDE SEQUENCE [LARGE SCALE GENOMIC DNA]</scope>
    <source>
        <strain evidence="2">Edinburgh</strain>
    </source>
</reference>
<evidence type="ECO:0000313" key="2">
    <source>
        <dbReference type="EMBL" id="ORC90877.1"/>
    </source>
</evidence>
<keyword evidence="3" id="KW-1185">Reference proteome</keyword>
<comment type="caution">
    <text evidence="2">The sequence shown here is derived from an EMBL/GenBank/DDBJ whole genome shotgun (WGS) entry which is preliminary data.</text>
</comment>
<organism evidence="2 3">
    <name type="scientific">Trypanosoma theileri</name>
    <dbReference type="NCBI Taxonomy" id="67003"/>
    <lineage>
        <taxon>Eukaryota</taxon>
        <taxon>Discoba</taxon>
        <taxon>Euglenozoa</taxon>
        <taxon>Kinetoplastea</taxon>
        <taxon>Metakinetoplastina</taxon>
        <taxon>Trypanosomatida</taxon>
        <taxon>Trypanosomatidae</taxon>
        <taxon>Trypanosoma</taxon>
    </lineage>
</organism>
<dbReference type="RefSeq" id="XP_028884943.1">
    <property type="nucleotide sequence ID" value="XM_029023747.1"/>
</dbReference>
<accession>A0A1X0P1R6</accession>
<dbReference type="EMBL" id="NBCO01000007">
    <property type="protein sequence ID" value="ORC90877.1"/>
    <property type="molecule type" value="Genomic_DNA"/>
</dbReference>
<gene>
    <name evidence="2" type="ORF">TM35_000073010</name>
</gene>
<dbReference type="Proteomes" id="UP000192257">
    <property type="component" value="Unassembled WGS sequence"/>
</dbReference>
<dbReference type="AlphaFoldDB" id="A0A1X0P1R6"/>
<protein>
    <submittedName>
        <fullName evidence="2">Uncharacterized protein</fullName>
    </submittedName>
</protein>
<dbReference type="VEuPathDB" id="TriTrypDB:TM35_000073010"/>
<evidence type="ECO:0000313" key="3">
    <source>
        <dbReference type="Proteomes" id="UP000192257"/>
    </source>
</evidence>
<name>A0A1X0P1R6_9TRYP</name>
<feature type="region of interest" description="Disordered" evidence="1">
    <location>
        <begin position="1"/>
        <end position="31"/>
    </location>
</feature>
<sequence length="101" mass="11990">MYAKTQGKKKKKNSHNNGNKVIQRNGRNKREKRKIRTTLLFIMLTENTDHPEITYALEKEEWEKCMDVYYFVLNGVPNIEGNSIICTQTYSLEKNWIEGNY</sequence>
<proteinExistence type="predicted"/>
<dbReference type="GeneID" id="39983527"/>